<proteinExistence type="predicted"/>
<organism evidence="5 6">
    <name type="scientific">Epilithonimonas zeae</name>
    <dbReference type="NCBI Taxonomy" id="1416779"/>
    <lineage>
        <taxon>Bacteria</taxon>
        <taxon>Pseudomonadati</taxon>
        <taxon>Bacteroidota</taxon>
        <taxon>Flavobacteriia</taxon>
        <taxon>Flavobacteriales</taxon>
        <taxon>Weeksellaceae</taxon>
        <taxon>Chryseobacterium group</taxon>
        <taxon>Epilithonimonas</taxon>
    </lineage>
</organism>
<dbReference type="EMBL" id="FSRK01000001">
    <property type="protein sequence ID" value="SIN99808.1"/>
    <property type="molecule type" value="Genomic_DNA"/>
</dbReference>
<dbReference type="OrthoDB" id="323290at2"/>
<gene>
    <name evidence="5" type="ORF">SAMN05444409_1527</name>
</gene>
<dbReference type="AlphaFoldDB" id="A0A1N6FX17"/>
<dbReference type="GO" id="GO:0043565">
    <property type="term" value="F:sequence-specific DNA binding"/>
    <property type="evidence" value="ECO:0007669"/>
    <property type="project" value="InterPro"/>
</dbReference>
<dbReference type="Proteomes" id="UP000185207">
    <property type="component" value="Unassembled WGS sequence"/>
</dbReference>
<dbReference type="STRING" id="1416779.SAMN05444409_1527"/>
<feature type="domain" description="HTH araC/xylS-type" evidence="4">
    <location>
        <begin position="161"/>
        <end position="261"/>
    </location>
</feature>
<keyword evidence="3" id="KW-0804">Transcription</keyword>
<evidence type="ECO:0000256" key="3">
    <source>
        <dbReference type="ARBA" id="ARBA00023163"/>
    </source>
</evidence>
<keyword evidence="1" id="KW-0805">Transcription regulation</keyword>
<evidence type="ECO:0000256" key="1">
    <source>
        <dbReference type="ARBA" id="ARBA00023015"/>
    </source>
</evidence>
<name>A0A1N6FX17_9FLAO</name>
<evidence type="ECO:0000313" key="6">
    <source>
        <dbReference type="Proteomes" id="UP000185207"/>
    </source>
</evidence>
<keyword evidence="6" id="KW-1185">Reference proteome</keyword>
<dbReference type="InterPro" id="IPR050204">
    <property type="entry name" value="AraC_XylS_family_regulators"/>
</dbReference>
<dbReference type="PROSITE" id="PS00041">
    <property type="entry name" value="HTH_ARAC_FAMILY_1"/>
    <property type="match status" value="1"/>
</dbReference>
<dbReference type="InterPro" id="IPR018060">
    <property type="entry name" value="HTH_AraC"/>
</dbReference>
<evidence type="ECO:0000259" key="4">
    <source>
        <dbReference type="PROSITE" id="PS01124"/>
    </source>
</evidence>
<accession>A0A1N6FX17</accession>
<dbReference type="PROSITE" id="PS01124">
    <property type="entry name" value="HTH_ARAC_FAMILY_2"/>
    <property type="match status" value="1"/>
</dbReference>
<dbReference type="SMART" id="SM00342">
    <property type="entry name" value="HTH_ARAC"/>
    <property type="match status" value="1"/>
</dbReference>
<dbReference type="RefSeq" id="WP_074234325.1">
    <property type="nucleotide sequence ID" value="NZ_FSRK01000001.1"/>
</dbReference>
<reference evidence="6" key="1">
    <citation type="submission" date="2016-11" db="EMBL/GenBank/DDBJ databases">
        <authorList>
            <person name="Varghese N."/>
            <person name="Submissions S."/>
        </authorList>
    </citation>
    <scope>NUCLEOTIDE SEQUENCE [LARGE SCALE GENOMIC DNA]</scope>
    <source>
        <strain evidence="6">DSM 27623</strain>
    </source>
</reference>
<evidence type="ECO:0000256" key="2">
    <source>
        <dbReference type="ARBA" id="ARBA00023125"/>
    </source>
</evidence>
<dbReference type="InterPro" id="IPR018062">
    <property type="entry name" value="HTH_AraC-typ_CS"/>
</dbReference>
<sequence length="269" mass="30403">MNTIYNEYFVNGIIANFIKKLWILDNVKSNSPILDKGVPPNGCFTMAIIKGNGLNVRHKDQVRHLPEGIYFCGQITETLSLDILSATKATMVQLFPWTPACFGISDAHLFTDKIFPSNELIHFKEMNLDSMIDVNNEMVCSYLVKTFSALFTANAKVGVITKSTQLILEKRGDMTVASLARSMKCSERHLQKLFKDLIGISPKLFINVIKVREALDDIVYADHKSATMTQLALANGYYDQPHFNNAFSSFVGRKPKKFDEKDFFLTIKK</sequence>
<evidence type="ECO:0000313" key="5">
    <source>
        <dbReference type="EMBL" id="SIN99808.1"/>
    </source>
</evidence>
<protein>
    <submittedName>
        <fullName evidence="5">Transcriptional regulator, AraC family</fullName>
    </submittedName>
</protein>
<dbReference type="PANTHER" id="PTHR46796">
    <property type="entry name" value="HTH-TYPE TRANSCRIPTIONAL ACTIVATOR RHAS-RELATED"/>
    <property type="match status" value="1"/>
</dbReference>
<dbReference type="Gene3D" id="1.10.10.60">
    <property type="entry name" value="Homeodomain-like"/>
    <property type="match status" value="1"/>
</dbReference>
<dbReference type="Pfam" id="PF12833">
    <property type="entry name" value="HTH_18"/>
    <property type="match status" value="1"/>
</dbReference>
<dbReference type="PANTHER" id="PTHR46796:SF13">
    <property type="entry name" value="HTH-TYPE TRANSCRIPTIONAL ACTIVATOR RHAS"/>
    <property type="match status" value="1"/>
</dbReference>
<keyword evidence="2" id="KW-0238">DNA-binding</keyword>
<dbReference type="GO" id="GO:0003700">
    <property type="term" value="F:DNA-binding transcription factor activity"/>
    <property type="evidence" value="ECO:0007669"/>
    <property type="project" value="InterPro"/>
</dbReference>